<keyword evidence="2" id="KW-1185">Reference proteome</keyword>
<name>A0ACB8XWT5_9ASTR</name>
<sequence length="252" mass="28139">MAGRGSKEERWQDVPQRRNNKGSQGEQQTGRRVTKFYISNLPNGCTPCEVSCFLGDFGTVVGTYIARKRDKDGNMFGFVSFNQVSKVKELEQSLNGIKMGKNKLRINIAKFAIENEGLIEEEEALPRKEKAKPPSYFQKPNAFSSCQKMGVSFAEMVKGKSVKMEGTSVQGSDLAKKVIAVPDETNAFRFLHGKALIGRLVDLQTLTKLDVLLRSEGLFGMDIHYIGGLSLMLKFSEEALAALMSKKELWRK</sequence>
<dbReference type="EMBL" id="CM042046">
    <property type="protein sequence ID" value="KAI3675379.1"/>
    <property type="molecule type" value="Genomic_DNA"/>
</dbReference>
<comment type="caution">
    <text evidence="1">The sequence shown here is derived from an EMBL/GenBank/DDBJ whole genome shotgun (WGS) entry which is preliminary data.</text>
</comment>
<organism evidence="1 2">
    <name type="scientific">Smallanthus sonchifolius</name>
    <dbReference type="NCBI Taxonomy" id="185202"/>
    <lineage>
        <taxon>Eukaryota</taxon>
        <taxon>Viridiplantae</taxon>
        <taxon>Streptophyta</taxon>
        <taxon>Embryophyta</taxon>
        <taxon>Tracheophyta</taxon>
        <taxon>Spermatophyta</taxon>
        <taxon>Magnoliopsida</taxon>
        <taxon>eudicotyledons</taxon>
        <taxon>Gunneridae</taxon>
        <taxon>Pentapetalae</taxon>
        <taxon>asterids</taxon>
        <taxon>campanulids</taxon>
        <taxon>Asterales</taxon>
        <taxon>Asteraceae</taxon>
        <taxon>Asteroideae</taxon>
        <taxon>Heliantheae alliance</taxon>
        <taxon>Millerieae</taxon>
        <taxon>Smallanthus</taxon>
    </lineage>
</organism>
<dbReference type="Proteomes" id="UP001056120">
    <property type="component" value="Linkage Group LG29"/>
</dbReference>
<accession>A0ACB8XWT5</accession>
<gene>
    <name evidence="1" type="ORF">L1987_84969</name>
</gene>
<proteinExistence type="predicted"/>
<reference evidence="2" key="1">
    <citation type="journal article" date="2022" name="Mol. Ecol. Resour.">
        <title>The genomes of chicory, endive, great burdock and yacon provide insights into Asteraceae palaeo-polyploidization history and plant inulin production.</title>
        <authorList>
            <person name="Fan W."/>
            <person name="Wang S."/>
            <person name="Wang H."/>
            <person name="Wang A."/>
            <person name="Jiang F."/>
            <person name="Liu H."/>
            <person name="Zhao H."/>
            <person name="Xu D."/>
            <person name="Zhang Y."/>
        </authorList>
    </citation>
    <scope>NUCLEOTIDE SEQUENCE [LARGE SCALE GENOMIC DNA]</scope>
    <source>
        <strain evidence="2">cv. Yunnan</strain>
    </source>
</reference>
<evidence type="ECO:0000313" key="1">
    <source>
        <dbReference type="EMBL" id="KAI3675379.1"/>
    </source>
</evidence>
<reference evidence="1 2" key="2">
    <citation type="journal article" date="2022" name="Mol. Ecol. Resour.">
        <title>The genomes of chicory, endive, great burdock and yacon provide insights into Asteraceae paleo-polyploidization history and plant inulin production.</title>
        <authorList>
            <person name="Fan W."/>
            <person name="Wang S."/>
            <person name="Wang H."/>
            <person name="Wang A."/>
            <person name="Jiang F."/>
            <person name="Liu H."/>
            <person name="Zhao H."/>
            <person name="Xu D."/>
            <person name="Zhang Y."/>
        </authorList>
    </citation>
    <scope>NUCLEOTIDE SEQUENCE [LARGE SCALE GENOMIC DNA]</scope>
    <source>
        <strain evidence="2">cv. Yunnan</strain>
        <tissue evidence="1">Leaves</tissue>
    </source>
</reference>
<evidence type="ECO:0000313" key="2">
    <source>
        <dbReference type="Proteomes" id="UP001056120"/>
    </source>
</evidence>
<protein>
    <submittedName>
        <fullName evidence="1">Uncharacterized protein</fullName>
    </submittedName>
</protein>